<protein>
    <submittedName>
        <fullName evidence="6">CRISPR-associated endoribonuclease Cas6</fullName>
    </submittedName>
</protein>
<reference evidence="6 7" key="1">
    <citation type="submission" date="2013-06" db="EMBL/GenBank/DDBJ databases">
        <authorList>
            <person name="Weinstock G."/>
            <person name="Sodergren E."/>
            <person name="Clifton S."/>
            <person name="Fulton L."/>
            <person name="Fulton B."/>
            <person name="Courtney L."/>
            <person name="Fronick C."/>
            <person name="Harrison M."/>
            <person name="Strong C."/>
            <person name="Farmer C."/>
            <person name="Delahaunty K."/>
            <person name="Markovic C."/>
            <person name="Hall O."/>
            <person name="Minx P."/>
            <person name="Tomlinson C."/>
            <person name="Mitreva M."/>
            <person name="Nelson J."/>
            <person name="Hou S."/>
            <person name="Wollam A."/>
            <person name="Pepin K.H."/>
            <person name="Johnson M."/>
            <person name="Bhonagiri V."/>
            <person name="Nash W.E."/>
            <person name="Warren W."/>
            <person name="Chinwalla A."/>
            <person name="Mardis E.R."/>
            <person name="Wilson R.K."/>
        </authorList>
    </citation>
    <scope>NUCLEOTIDE SEQUENCE [LARGE SCALE GENOMIC DNA]</scope>
    <source>
        <strain evidence="6 7">ATCC 51271</strain>
    </source>
</reference>
<dbReference type="OrthoDB" id="425607at2"/>
<dbReference type="GO" id="GO:0004519">
    <property type="term" value="F:endonuclease activity"/>
    <property type="evidence" value="ECO:0007669"/>
    <property type="project" value="UniProtKB-KW"/>
</dbReference>
<dbReference type="eggNOG" id="COG5551">
    <property type="taxonomic scope" value="Bacteria"/>
</dbReference>
<dbReference type="InterPro" id="IPR019267">
    <property type="entry name" value="CRISPR-assoc_Cas6_C"/>
</dbReference>
<keyword evidence="4" id="KW-0051">Antiviral defense</keyword>
<dbReference type="InterPro" id="IPR010156">
    <property type="entry name" value="CRISPR-assoc_prot_Cas6"/>
</dbReference>
<dbReference type="CDD" id="cd21141">
    <property type="entry name" value="Cas6_III-like"/>
    <property type="match status" value="1"/>
</dbReference>
<dbReference type="RefSeq" id="WP_023354701.1">
    <property type="nucleotide sequence ID" value="NZ_KI535368.1"/>
</dbReference>
<dbReference type="Gene3D" id="3.30.70.1900">
    <property type="match status" value="1"/>
</dbReference>
<evidence type="ECO:0000256" key="3">
    <source>
        <dbReference type="ARBA" id="ARBA00022801"/>
    </source>
</evidence>
<keyword evidence="1" id="KW-0540">Nuclease</keyword>
<proteinExistence type="predicted"/>
<keyword evidence="7" id="KW-1185">Reference proteome</keyword>
<feature type="domain" description="CRISPR-associated protein Cas6 C-terminal" evidence="5">
    <location>
        <begin position="126"/>
        <end position="241"/>
    </location>
</feature>
<gene>
    <name evidence="6" type="ORF">GCWU0000282_001830</name>
</gene>
<keyword evidence="2" id="KW-0255">Endonuclease</keyword>
<dbReference type="Proteomes" id="UP000018227">
    <property type="component" value="Unassembled WGS sequence"/>
</dbReference>
<evidence type="ECO:0000256" key="4">
    <source>
        <dbReference type="ARBA" id="ARBA00023118"/>
    </source>
</evidence>
<evidence type="ECO:0000313" key="7">
    <source>
        <dbReference type="Proteomes" id="UP000018227"/>
    </source>
</evidence>
<comment type="caution">
    <text evidence="6">The sequence shown here is derived from an EMBL/GenBank/DDBJ whole genome shotgun (WGS) entry which is preliminary data.</text>
</comment>
<dbReference type="STRING" id="592026.GCWU0000282_001830"/>
<dbReference type="EMBL" id="ACIL03000013">
    <property type="protein sequence ID" value="ESL02959.1"/>
    <property type="molecule type" value="Genomic_DNA"/>
</dbReference>
<name>V2XL96_9FIRM</name>
<keyword evidence="3" id="KW-0378">Hydrolase</keyword>
<dbReference type="AlphaFoldDB" id="V2XL96"/>
<evidence type="ECO:0000256" key="2">
    <source>
        <dbReference type="ARBA" id="ARBA00022759"/>
    </source>
</evidence>
<evidence type="ECO:0000259" key="5">
    <source>
        <dbReference type="Pfam" id="PF10040"/>
    </source>
</evidence>
<sequence>MPGRLVIELENNKGIPYNYSLSTAFQGYLMDLIDEGFADKMHSSGYHPYSQFVMIADGRLRWIVNVLDEEAEKFIVKKLLEDDVKTVHINKLEDDLNIINKEYSATTYDELFKECYFKNDSRYIEVKFLTPTAFKQNNRYQFFPDIKLIFQSLMMKYDAASSQNVIFDAELLIHFEENAEIVSYNLRSTNFFVNSNKIPAFTGRVVFKVNGPMQMANLAYLLLKFGAFSGVGIKSGMGMGGIEVNINKGKEKKSDVRETE</sequence>
<evidence type="ECO:0000313" key="6">
    <source>
        <dbReference type="EMBL" id="ESL02959.1"/>
    </source>
</evidence>
<dbReference type="NCBIfam" id="TIGR01877">
    <property type="entry name" value="cas_cas6"/>
    <property type="match status" value="1"/>
</dbReference>
<organism evidence="6 7">
    <name type="scientific">Catonella morbi ATCC 51271</name>
    <dbReference type="NCBI Taxonomy" id="592026"/>
    <lineage>
        <taxon>Bacteria</taxon>
        <taxon>Bacillati</taxon>
        <taxon>Bacillota</taxon>
        <taxon>Clostridia</taxon>
        <taxon>Lachnospirales</taxon>
        <taxon>Lachnospiraceae</taxon>
        <taxon>Catonella</taxon>
    </lineage>
</organism>
<dbReference type="GO" id="GO:0051607">
    <property type="term" value="P:defense response to virus"/>
    <property type="evidence" value="ECO:0007669"/>
    <property type="project" value="UniProtKB-KW"/>
</dbReference>
<dbReference type="GO" id="GO:0016788">
    <property type="term" value="F:hydrolase activity, acting on ester bonds"/>
    <property type="evidence" value="ECO:0007669"/>
    <property type="project" value="InterPro"/>
</dbReference>
<accession>V2XL96</accession>
<evidence type="ECO:0000256" key="1">
    <source>
        <dbReference type="ARBA" id="ARBA00022722"/>
    </source>
</evidence>
<dbReference type="HOGENOM" id="CLU_063836_2_0_9"/>
<dbReference type="Pfam" id="PF10040">
    <property type="entry name" value="CRISPR_Cas6"/>
    <property type="match status" value="1"/>
</dbReference>